<dbReference type="HOGENOM" id="CLU_2822397_0_0_5"/>
<dbReference type="GO" id="GO:0006364">
    <property type="term" value="P:rRNA processing"/>
    <property type="evidence" value="ECO:0007669"/>
    <property type="project" value="InterPro"/>
</dbReference>
<keyword evidence="1 3" id="KW-0489">Methyltransferase</keyword>
<evidence type="ECO:0000313" key="3">
    <source>
        <dbReference type="EMBL" id="ETS15495.1"/>
    </source>
</evidence>
<dbReference type="SUPFAM" id="SSF75217">
    <property type="entry name" value="alpha/beta knot"/>
    <property type="match status" value="1"/>
</dbReference>
<sequence>MAFQYIEGEGRGFIEFLSERCRLIVLDALGKSISSSAFAEKLEFYRDEGVRDVIIALGGPDTHKNI</sequence>
<dbReference type="InterPro" id="IPR003742">
    <property type="entry name" value="RlmH-like"/>
</dbReference>
<accession>W3TVJ0</accession>
<dbReference type="GO" id="GO:0008168">
    <property type="term" value="F:methyltransferase activity"/>
    <property type="evidence" value="ECO:0007669"/>
    <property type="project" value="UniProtKB-KW"/>
</dbReference>
<dbReference type="InterPro" id="IPR029026">
    <property type="entry name" value="tRNA_m1G_MTases_N"/>
</dbReference>
<organism evidence="3 4">
    <name type="scientific">Bartonella quintana JK 73</name>
    <dbReference type="NCBI Taxonomy" id="1402976"/>
    <lineage>
        <taxon>Bacteria</taxon>
        <taxon>Pseudomonadati</taxon>
        <taxon>Pseudomonadota</taxon>
        <taxon>Alphaproteobacteria</taxon>
        <taxon>Hyphomicrobiales</taxon>
        <taxon>Bartonellaceae</taxon>
        <taxon>Bartonella</taxon>
    </lineage>
</organism>
<reference evidence="3 4" key="1">
    <citation type="submission" date="2013-12" db="EMBL/GenBank/DDBJ databases">
        <title>The Genome Sequence of Bartonella quintana JK 73.</title>
        <authorList>
            <consortium name="The Broad Institute Genomics Platform"/>
            <consortium name="The Broad Institute Genome Sequencing Center for Infectious Disease"/>
            <person name="Feldgarden M."/>
            <person name="Kirby J."/>
            <person name="Birtles R."/>
            <person name="Dasch G."/>
            <person name="Hendrix L."/>
            <person name="Koehler J."/>
            <person name="Kosoy M."/>
            <person name="Young S."/>
            <person name="Zeng Q."/>
            <person name="Gargeya S."/>
            <person name="Fitzgerald M."/>
            <person name="Abouelleil A."/>
            <person name="Alvarado L."/>
            <person name="Chapman S.B."/>
            <person name="Gainer-Dewar J."/>
            <person name="Goldberg J."/>
            <person name="Griggs A."/>
            <person name="Gujja S."/>
            <person name="Hansen M."/>
            <person name="Howarth C."/>
            <person name="Imamovic A."/>
            <person name="Ireland A."/>
            <person name="Larimer J."/>
            <person name="McCowan C."/>
            <person name="Murphy C."/>
            <person name="Pearson M."/>
            <person name="Poon T.W."/>
            <person name="Priest M."/>
            <person name="Roberts A."/>
            <person name="Saif S."/>
            <person name="Shea T."/>
            <person name="Sykes S."/>
            <person name="Wortman J."/>
            <person name="Nusbaum C."/>
            <person name="Birren B."/>
        </authorList>
    </citation>
    <scope>NUCLEOTIDE SEQUENCE [LARGE SCALE GENOMIC DNA]</scope>
    <source>
        <strain evidence="3 4">JK 73</strain>
    </source>
</reference>
<dbReference type="GO" id="GO:0032259">
    <property type="term" value="P:methylation"/>
    <property type="evidence" value="ECO:0007669"/>
    <property type="project" value="UniProtKB-KW"/>
</dbReference>
<protein>
    <submittedName>
        <fullName evidence="3">Ribosomal RNA large subunit methyltransferase H</fullName>
    </submittedName>
</protein>
<proteinExistence type="predicted"/>
<name>W3TVJ0_BARQI</name>
<keyword evidence="2 3" id="KW-0808">Transferase</keyword>
<dbReference type="Gene3D" id="3.40.1280.10">
    <property type="match status" value="1"/>
</dbReference>
<comment type="caution">
    <text evidence="3">The sequence shown here is derived from an EMBL/GenBank/DDBJ whole genome shotgun (WGS) entry which is preliminary data.</text>
</comment>
<dbReference type="PATRIC" id="fig|1402976.3.peg.548"/>
<dbReference type="Pfam" id="PF02590">
    <property type="entry name" value="SPOUT_MTase"/>
    <property type="match status" value="1"/>
</dbReference>
<dbReference type="EMBL" id="AZZX01000009">
    <property type="protein sequence ID" value="ETS15495.1"/>
    <property type="molecule type" value="Genomic_DNA"/>
</dbReference>
<evidence type="ECO:0000256" key="1">
    <source>
        <dbReference type="ARBA" id="ARBA00022603"/>
    </source>
</evidence>
<evidence type="ECO:0000313" key="4">
    <source>
        <dbReference type="Proteomes" id="UP000018945"/>
    </source>
</evidence>
<gene>
    <name evidence="3" type="ORF">Q649_00433</name>
</gene>
<dbReference type="InterPro" id="IPR029028">
    <property type="entry name" value="Alpha/beta_knot_MTases"/>
</dbReference>
<dbReference type="Proteomes" id="UP000018945">
    <property type="component" value="Unassembled WGS sequence"/>
</dbReference>
<dbReference type="AlphaFoldDB" id="W3TVJ0"/>
<evidence type="ECO:0000256" key="2">
    <source>
        <dbReference type="ARBA" id="ARBA00022679"/>
    </source>
</evidence>